<proteinExistence type="predicted"/>
<gene>
    <name evidence="1" type="ORF">RRG08_051838</name>
</gene>
<organism evidence="1 2">
    <name type="scientific">Elysia crispata</name>
    <name type="common">lettuce slug</name>
    <dbReference type="NCBI Taxonomy" id="231223"/>
    <lineage>
        <taxon>Eukaryota</taxon>
        <taxon>Metazoa</taxon>
        <taxon>Spiralia</taxon>
        <taxon>Lophotrochozoa</taxon>
        <taxon>Mollusca</taxon>
        <taxon>Gastropoda</taxon>
        <taxon>Heterobranchia</taxon>
        <taxon>Euthyneura</taxon>
        <taxon>Panpulmonata</taxon>
        <taxon>Sacoglossa</taxon>
        <taxon>Placobranchoidea</taxon>
        <taxon>Plakobranchidae</taxon>
        <taxon>Elysia</taxon>
    </lineage>
</organism>
<protein>
    <submittedName>
        <fullName evidence="1">Uncharacterized protein</fullName>
    </submittedName>
</protein>
<dbReference type="EMBL" id="JAWDGP010004327">
    <property type="protein sequence ID" value="KAK3765214.1"/>
    <property type="molecule type" value="Genomic_DNA"/>
</dbReference>
<dbReference type="AlphaFoldDB" id="A0AAE0Z986"/>
<name>A0AAE0Z986_9GAST</name>
<evidence type="ECO:0000313" key="2">
    <source>
        <dbReference type="Proteomes" id="UP001283361"/>
    </source>
</evidence>
<comment type="caution">
    <text evidence="1">The sequence shown here is derived from an EMBL/GenBank/DDBJ whole genome shotgun (WGS) entry which is preliminary data.</text>
</comment>
<accession>A0AAE0Z986</accession>
<reference evidence="1" key="1">
    <citation type="journal article" date="2023" name="G3 (Bethesda)">
        <title>A reference genome for the long-term kleptoplast-retaining sea slug Elysia crispata morphotype clarki.</title>
        <authorList>
            <person name="Eastman K.E."/>
            <person name="Pendleton A.L."/>
            <person name="Shaikh M.A."/>
            <person name="Suttiyut T."/>
            <person name="Ogas R."/>
            <person name="Tomko P."/>
            <person name="Gavelis G."/>
            <person name="Widhalm J.R."/>
            <person name="Wisecaver J.H."/>
        </authorList>
    </citation>
    <scope>NUCLEOTIDE SEQUENCE</scope>
    <source>
        <strain evidence="1">ECLA1</strain>
    </source>
</reference>
<evidence type="ECO:0000313" key="1">
    <source>
        <dbReference type="EMBL" id="KAK3765214.1"/>
    </source>
</evidence>
<keyword evidence="2" id="KW-1185">Reference proteome</keyword>
<sequence length="67" mass="7118">MGARDALFYSGGECSREVLGVCTGWWKVRGASQCNLSTSNETPVLITSLEVEVTLCVLAGHPNMSQG</sequence>
<dbReference type="Proteomes" id="UP001283361">
    <property type="component" value="Unassembled WGS sequence"/>
</dbReference>